<dbReference type="Proteomes" id="UP000248597">
    <property type="component" value="Unassembled WGS sequence"/>
</dbReference>
<accession>A0A2W5L4D6</accession>
<feature type="domain" description="Polysaccharide pyruvyl transferase" evidence="1">
    <location>
        <begin position="57"/>
        <end position="310"/>
    </location>
</feature>
<organism evidence="2 3">
    <name type="scientific">Sphingopyxis macrogoltabida</name>
    <name type="common">Sphingomonas macrogoltabidus</name>
    <dbReference type="NCBI Taxonomy" id="33050"/>
    <lineage>
        <taxon>Bacteria</taxon>
        <taxon>Pseudomonadati</taxon>
        <taxon>Pseudomonadota</taxon>
        <taxon>Alphaproteobacteria</taxon>
        <taxon>Sphingomonadales</taxon>
        <taxon>Sphingomonadaceae</taxon>
        <taxon>Sphingopyxis</taxon>
    </lineage>
</organism>
<dbReference type="Pfam" id="PF04230">
    <property type="entry name" value="PS_pyruv_trans"/>
    <property type="match status" value="1"/>
</dbReference>
<proteinExistence type="predicted"/>
<dbReference type="InterPro" id="IPR007345">
    <property type="entry name" value="Polysacch_pyruvyl_Trfase"/>
</dbReference>
<reference evidence="2 3" key="1">
    <citation type="submission" date="2017-08" db="EMBL/GenBank/DDBJ databases">
        <title>Infants hospitalized years apart are colonized by the same room-sourced microbial strains.</title>
        <authorList>
            <person name="Brooks B."/>
            <person name="Olm M.R."/>
            <person name="Firek B.A."/>
            <person name="Baker R."/>
            <person name="Thomas B.C."/>
            <person name="Morowitz M.J."/>
            <person name="Banfield J.F."/>
        </authorList>
    </citation>
    <scope>NUCLEOTIDE SEQUENCE [LARGE SCALE GENOMIC DNA]</scope>
    <source>
        <strain evidence="2">S2_005_003_R2_47</strain>
    </source>
</reference>
<name>A0A2W5L4D6_SPHMC</name>
<dbReference type="EMBL" id="QFPJ01000008">
    <property type="protein sequence ID" value="PZQ23279.1"/>
    <property type="molecule type" value="Genomic_DNA"/>
</dbReference>
<evidence type="ECO:0000259" key="1">
    <source>
        <dbReference type="Pfam" id="PF04230"/>
    </source>
</evidence>
<sequence length="351" mass="38225">MARPMPIGLAVHQKRSDMADMTADALVAELAARFAGVLDSVLPPGRIALVDFPDYSNVGDSAIWLGQMAYLDQRGRTPSYYAAIADFEDDACRAAIGGNGPILIQGGGNMGTLWPKHEAFRRHLLRVHRGRPIVQLPQSLHYDDPGTTADMAQAIRDHGQFTLLVRDARSLAFARAHFACPIHLCPDAALMLGPQRRTPATVPVFALLRTDHERSAGDAAPLPAGIVADDWIEEDGAQKRLLRLSLKIGRIFSRDPAGQRAVRQRRLAEWRLQRGLAMLSTGETVVTDRLHAHILSLLLDIPHILLDNSYGKVAGFADQWTAGYAGLRRATSREAAFAAALGRDMPQMAGG</sequence>
<dbReference type="AlphaFoldDB" id="A0A2W5L4D6"/>
<evidence type="ECO:0000313" key="3">
    <source>
        <dbReference type="Proteomes" id="UP000248597"/>
    </source>
</evidence>
<evidence type="ECO:0000313" key="2">
    <source>
        <dbReference type="EMBL" id="PZQ23279.1"/>
    </source>
</evidence>
<protein>
    <submittedName>
        <fullName evidence="2">Exopolysaccharide biosynthesis protein</fullName>
    </submittedName>
</protein>
<gene>
    <name evidence="2" type="ORF">DI569_05385</name>
</gene>
<comment type="caution">
    <text evidence="2">The sequence shown here is derived from an EMBL/GenBank/DDBJ whole genome shotgun (WGS) entry which is preliminary data.</text>
</comment>